<sequence>GDGLMETVEQNLFQQKQHVRDAAEAVHDAVLSIRIWD</sequence>
<proteinExistence type="predicted"/>
<evidence type="ECO:0000313" key="1">
    <source>
        <dbReference type="EMBL" id="KAA6356394.1"/>
    </source>
</evidence>
<protein>
    <submittedName>
        <fullName evidence="1">Uncharacterized protein</fullName>
    </submittedName>
</protein>
<dbReference type="EMBL" id="SNRW01033037">
    <property type="protein sequence ID" value="KAA6356394.1"/>
    <property type="molecule type" value="Genomic_DNA"/>
</dbReference>
<gene>
    <name evidence="1" type="ORF">EZS28_048079</name>
</gene>
<feature type="non-terminal residue" evidence="1">
    <location>
        <position position="1"/>
    </location>
</feature>
<reference evidence="1 2" key="1">
    <citation type="submission" date="2019-03" db="EMBL/GenBank/DDBJ databases">
        <title>Single cell metagenomics reveals metabolic interactions within the superorganism composed of flagellate Streblomastix strix and complex community of Bacteroidetes bacteria on its surface.</title>
        <authorList>
            <person name="Treitli S.C."/>
            <person name="Kolisko M."/>
            <person name="Husnik F."/>
            <person name="Keeling P."/>
            <person name="Hampl V."/>
        </authorList>
    </citation>
    <scope>NUCLEOTIDE SEQUENCE [LARGE SCALE GENOMIC DNA]</scope>
    <source>
        <strain evidence="1">ST1C</strain>
    </source>
</reference>
<name>A0A5J4TDB0_9EUKA</name>
<dbReference type="AlphaFoldDB" id="A0A5J4TDB0"/>
<comment type="caution">
    <text evidence="1">The sequence shown here is derived from an EMBL/GenBank/DDBJ whole genome shotgun (WGS) entry which is preliminary data.</text>
</comment>
<accession>A0A5J4TDB0</accession>
<evidence type="ECO:0000313" key="2">
    <source>
        <dbReference type="Proteomes" id="UP000324800"/>
    </source>
</evidence>
<organism evidence="1 2">
    <name type="scientific">Streblomastix strix</name>
    <dbReference type="NCBI Taxonomy" id="222440"/>
    <lineage>
        <taxon>Eukaryota</taxon>
        <taxon>Metamonada</taxon>
        <taxon>Preaxostyla</taxon>
        <taxon>Oxymonadida</taxon>
        <taxon>Streblomastigidae</taxon>
        <taxon>Streblomastix</taxon>
    </lineage>
</organism>
<dbReference type="Proteomes" id="UP000324800">
    <property type="component" value="Unassembled WGS sequence"/>
</dbReference>